<dbReference type="STRING" id="1619308.B5808_07485"/>
<dbReference type="RefSeq" id="WP_085019200.1">
    <property type="nucleotide sequence ID" value="NZ_BMHD01000001.1"/>
</dbReference>
<organism evidence="10 11">
    <name type="scientific">Cnuibacter physcomitrellae</name>
    <dbReference type="NCBI Taxonomy" id="1619308"/>
    <lineage>
        <taxon>Bacteria</taxon>
        <taxon>Bacillati</taxon>
        <taxon>Actinomycetota</taxon>
        <taxon>Actinomycetes</taxon>
        <taxon>Micrococcales</taxon>
        <taxon>Microbacteriaceae</taxon>
        <taxon>Cnuibacter</taxon>
    </lineage>
</organism>
<dbReference type="InterPro" id="IPR016169">
    <property type="entry name" value="FAD-bd_PCMH_sub2"/>
</dbReference>
<dbReference type="KEGG" id="cphy:B5808_07485"/>
<dbReference type="GO" id="GO:0008610">
    <property type="term" value="P:lipid biosynthetic process"/>
    <property type="evidence" value="ECO:0007669"/>
    <property type="project" value="InterPro"/>
</dbReference>
<dbReference type="InterPro" id="IPR004113">
    <property type="entry name" value="FAD-bd_oxidored_4_C"/>
</dbReference>
<dbReference type="Pfam" id="PF02913">
    <property type="entry name" value="FAD-oxidase_C"/>
    <property type="match status" value="1"/>
</dbReference>
<dbReference type="Gene3D" id="1.10.45.10">
    <property type="entry name" value="Vanillyl-alcohol Oxidase, Chain A, domain 4"/>
    <property type="match status" value="1"/>
</dbReference>
<name>A0A1X9LKS3_9MICO</name>
<comment type="similarity">
    <text evidence="1">Belongs to the FAD-binding oxidoreductase/transferase type 4 family.</text>
</comment>
<proteinExistence type="inferred from homology"/>
<dbReference type="GO" id="GO:0016491">
    <property type="term" value="F:oxidoreductase activity"/>
    <property type="evidence" value="ECO:0007669"/>
    <property type="project" value="UniProtKB-KW"/>
</dbReference>
<dbReference type="InterPro" id="IPR016171">
    <property type="entry name" value="Vanillyl_alc_oxidase_C-sub2"/>
</dbReference>
<evidence type="ECO:0000256" key="7">
    <source>
        <dbReference type="PIRSR" id="PIRSR625650-3"/>
    </source>
</evidence>
<dbReference type="Gene3D" id="3.30.43.10">
    <property type="entry name" value="Uridine Diphospho-n-acetylenolpyruvylglucosamine Reductase, domain 2"/>
    <property type="match status" value="1"/>
</dbReference>
<dbReference type="InterPro" id="IPR036318">
    <property type="entry name" value="FAD-bd_PCMH-like_sf"/>
</dbReference>
<keyword evidence="2" id="KW-0285">Flavoprotein</keyword>
<sequence length="612" mass="65907">MTGVKHMKWWGWGVEGVGFHWQDKPAFRPFVQKAVALDVKVPPSKPIAFEDLTVPAPILADELRETLERIVGLGYALTDDESRVVHTFGKSIRDLLRIRRNELGRVPDIVVYPADEAQVQGVVDAAAEAGAVIIPFGGGSNIAGSLEPIPGEQRTVISLDMGRLNRVLEIDEYSGLARIQAGAQGPDLEEQLNSKGWTLGHFPDSFTHSTLGGWVATRSSGMQSDKYGDIADIARGLRMVRPGELVVLRPLPSTSTGPSVREMIIGSEGRLGVITEVWVNVHRQPAVREVQAYFFPTWDAGLAAMHEIAESDASPSITRVSDARESGFSLATRKESKGFSAVAQNTLMNVLKRRGWNLDDMCLSFIGYEGTSKHVSYEKRLVGSIVRKHGGIGVGKGPGALYDQKKFDTPYLRDFLLDRGAAADVSETAAPWSKLKSVYDNTIAAANRAYDELGVHGWIMCHLSHSYHSGACLYFTFAFKHDENPVAQYQVVKDAIQQAFVDSGATLSHHHAVGLEHAPWMEEDISTGGVHLMQALFDAADPQGILNPGKILSRGFHAAPEEQASAAAAPAAAAPAATAPARKPAAAKRSAAAKESAPESTSAPESAPATAE</sequence>
<evidence type="ECO:0000256" key="8">
    <source>
        <dbReference type="PIRSR" id="PIRSR625650-4"/>
    </source>
</evidence>
<dbReference type="PANTHER" id="PTHR46568">
    <property type="entry name" value="ALKYLDIHYDROXYACETONEPHOSPHATE SYNTHASE, PEROXISOMAL"/>
    <property type="match status" value="1"/>
</dbReference>
<comment type="cofactor">
    <cofactor evidence="7">
        <name>FAD</name>
        <dbReference type="ChEBI" id="CHEBI:57692"/>
    </cofactor>
</comment>
<feature type="site" description="Important for enzyme activity" evidence="8">
    <location>
        <position position="319"/>
    </location>
</feature>
<dbReference type="EMBL" id="CP020715">
    <property type="protein sequence ID" value="ARJ05062.1"/>
    <property type="molecule type" value="Genomic_DNA"/>
</dbReference>
<feature type="binding site" evidence="6">
    <location>
        <position position="413"/>
    </location>
    <ligand>
        <name>substrate</name>
    </ligand>
</feature>
<evidence type="ECO:0000313" key="11">
    <source>
        <dbReference type="Proteomes" id="UP000192775"/>
    </source>
</evidence>
<evidence type="ECO:0000256" key="1">
    <source>
        <dbReference type="ARBA" id="ARBA00008000"/>
    </source>
</evidence>
<dbReference type="SUPFAM" id="SSF55103">
    <property type="entry name" value="FAD-linked oxidases, C-terminal domain"/>
    <property type="match status" value="1"/>
</dbReference>
<dbReference type="Gene3D" id="3.30.465.10">
    <property type="match status" value="1"/>
</dbReference>
<feature type="binding site" evidence="7">
    <location>
        <begin position="204"/>
        <end position="210"/>
    </location>
    <ligand>
        <name>FAD</name>
        <dbReference type="ChEBI" id="CHEBI:57692"/>
    </ligand>
</feature>
<evidence type="ECO:0000256" key="2">
    <source>
        <dbReference type="ARBA" id="ARBA00022630"/>
    </source>
</evidence>
<dbReference type="InterPro" id="IPR025650">
    <property type="entry name" value="Alkyl-DHAP_Synthase"/>
</dbReference>
<dbReference type="Gene3D" id="3.30.300.330">
    <property type="match status" value="1"/>
</dbReference>
<feature type="active site" description="Proton donor/acceptor" evidence="5">
    <location>
        <position position="474"/>
    </location>
</feature>
<dbReference type="SUPFAM" id="SSF56176">
    <property type="entry name" value="FAD-binding/transporter-associated domain-like"/>
    <property type="match status" value="1"/>
</dbReference>
<accession>A0A1X9LKS3</accession>
<reference evidence="10 11" key="1">
    <citation type="submission" date="2017-04" db="EMBL/GenBank/DDBJ databases">
        <authorList>
            <person name="Afonso C.L."/>
            <person name="Miller P.J."/>
            <person name="Scott M.A."/>
            <person name="Spackman E."/>
            <person name="Goraichik I."/>
            <person name="Dimitrov K.M."/>
            <person name="Suarez D.L."/>
            <person name="Swayne D.E."/>
        </authorList>
    </citation>
    <scope>NUCLEOTIDE SEQUENCE [LARGE SCALE GENOMIC DNA]</scope>
    <source>
        <strain evidence="11">XA(T)</strain>
    </source>
</reference>
<evidence type="ECO:0000256" key="5">
    <source>
        <dbReference type="PIRSR" id="PIRSR625650-1"/>
    </source>
</evidence>
<evidence type="ECO:0000256" key="3">
    <source>
        <dbReference type="ARBA" id="ARBA00022827"/>
    </source>
</evidence>
<feature type="binding site" evidence="7">
    <location>
        <begin position="217"/>
        <end position="220"/>
    </location>
    <ligand>
        <name>FAD</name>
        <dbReference type="ChEBI" id="CHEBI:57692"/>
    </ligand>
</feature>
<feature type="binding site" evidence="7">
    <location>
        <begin position="268"/>
        <end position="274"/>
    </location>
    <ligand>
        <name>FAD</name>
        <dbReference type="ChEBI" id="CHEBI:57692"/>
    </ligand>
</feature>
<keyword evidence="11" id="KW-1185">Reference proteome</keyword>
<dbReference type="PANTHER" id="PTHR46568:SF1">
    <property type="entry name" value="ALKYLDIHYDROXYACETONEPHOSPHATE SYNTHASE, PEROXISOMAL"/>
    <property type="match status" value="1"/>
</dbReference>
<dbReference type="PROSITE" id="PS51387">
    <property type="entry name" value="FAD_PCMH"/>
    <property type="match status" value="1"/>
</dbReference>
<dbReference type="InterPro" id="IPR006094">
    <property type="entry name" value="Oxid_FAD_bind_N"/>
</dbReference>
<feature type="region of interest" description="Disordered" evidence="9">
    <location>
        <begin position="562"/>
        <end position="612"/>
    </location>
</feature>
<dbReference type="GO" id="GO:0071949">
    <property type="term" value="F:FAD binding"/>
    <property type="evidence" value="ECO:0007669"/>
    <property type="project" value="InterPro"/>
</dbReference>
<keyword evidence="4" id="KW-0560">Oxidoreductase</keyword>
<protein>
    <submittedName>
        <fullName evidence="10">FAD-binding oxidoreductase</fullName>
    </submittedName>
</protein>
<dbReference type="InterPro" id="IPR016166">
    <property type="entry name" value="FAD-bd_PCMH"/>
</dbReference>
<dbReference type="GO" id="GO:0008609">
    <property type="term" value="F:alkylglycerone-phosphate synthase activity"/>
    <property type="evidence" value="ECO:0007669"/>
    <property type="project" value="InterPro"/>
</dbReference>
<dbReference type="Gene3D" id="3.30.70.3450">
    <property type="match status" value="1"/>
</dbReference>
<dbReference type="AlphaFoldDB" id="A0A1X9LKS3"/>
<gene>
    <name evidence="10" type="ORF">B5808_07485</name>
</gene>
<evidence type="ECO:0000256" key="4">
    <source>
        <dbReference type="ARBA" id="ARBA00023002"/>
    </source>
</evidence>
<keyword evidence="3 7" id="KW-0274">FAD</keyword>
<evidence type="ECO:0000256" key="9">
    <source>
        <dbReference type="SAM" id="MobiDB-lite"/>
    </source>
</evidence>
<evidence type="ECO:0000313" key="10">
    <source>
        <dbReference type="EMBL" id="ARJ05062.1"/>
    </source>
</evidence>
<dbReference type="Proteomes" id="UP000192775">
    <property type="component" value="Chromosome"/>
</dbReference>
<dbReference type="InterPro" id="IPR016164">
    <property type="entry name" value="FAD-linked_Oxase-like_C"/>
</dbReference>
<dbReference type="InterPro" id="IPR016167">
    <property type="entry name" value="FAD-bd_PCMH_sub1"/>
</dbReference>
<evidence type="ECO:0000256" key="6">
    <source>
        <dbReference type="PIRSR" id="PIRSR625650-2"/>
    </source>
</evidence>
<dbReference type="Pfam" id="PF01565">
    <property type="entry name" value="FAD_binding_4"/>
    <property type="match status" value="1"/>
</dbReference>